<feature type="transmembrane region" description="Helical" evidence="2">
    <location>
        <begin position="500"/>
        <end position="519"/>
    </location>
</feature>
<feature type="transmembrane region" description="Helical" evidence="2">
    <location>
        <begin position="96"/>
        <end position="114"/>
    </location>
</feature>
<sequence length="660" mass="76535">MRENVTLSNLNIEISGSGNSYRRHIVCKISIGIIEFLLSSLLYCYGIIFCEYVLLGKHKYEEGVFTAILFVVCWSFTDPISRFISEYFEDRKQMIFRCLVGFSVAILFCCVAIPNNIVLYMIFGGIVSNLISTQLRWFAVDKLDMDSRIFEVIRQVSRALSLILMPHFIFCLVEIYGINQVKLIYGSILFNIIPAALLIKTYDKVLTREHDLEYPIDRDYVSRYQTIGRYSQQMNDLLTNNRDQAPNSSSSSESSEDNSIFDQQPIQESKQLDATGSTQESLGHHMYDHSEESPYEFDNFAADAEQINDLERQTTYLNPVNVQYYFQNAGVSILPGIPEENEDEDDDDINYINPKRLSRISVKLEELNIQDQIRKDSVKDVFTITEVVHENRPESIDRIEFIPNFESPSFTYKIEDFNKAKNCFRCSAYKKFVWTRRLRSTKDFFVDNLLRPLYYAIKNLYFYPSVTTKTIGNLVSTLYITLAPFMVINKGFSSEEATFLLTYIAFAWGFFLVGLPMVIKLNPTRMRMMLVFGLMVSGSSFLLLSVKLSNDVITFSSLLFGFGYGLISYSEKIVYRSSIGMRAWYHIQGPLEVLSAVFIIIIYLVIYIYRVDLKILLFMASISYFVNAFLWLCIPLVKFSIDRSRRFVYDVSRRHEEILH</sequence>
<dbReference type="PANTHER" id="PTHR11360:SF284">
    <property type="entry name" value="EG:103B4.3 PROTEIN-RELATED"/>
    <property type="match status" value="1"/>
</dbReference>
<feature type="transmembrane region" description="Helical" evidence="2">
    <location>
        <begin position="526"/>
        <end position="546"/>
    </location>
</feature>
<feature type="transmembrane region" description="Helical" evidence="2">
    <location>
        <begin position="615"/>
        <end position="637"/>
    </location>
</feature>
<dbReference type="OrthoDB" id="410267at2759"/>
<evidence type="ECO:0000256" key="2">
    <source>
        <dbReference type="SAM" id="Phobius"/>
    </source>
</evidence>
<feature type="transmembrane region" description="Helical" evidence="2">
    <location>
        <begin position="591"/>
        <end position="609"/>
    </location>
</feature>
<evidence type="ECO:0000256" key="1">
    <source>
        <dbReference type="SAM" id="MobiDB-lite"/>
    </source>
</evidence>
<evidence type="ECO:0000313" key="3">
    <source>
        <dbReference type="Proteomes" id="UP000504635"/>
    </source>
</evidence>
<dbReference type="GO" id="GO:0008028">
    <property type="term" value="F:monocarboxylic acid transmembrane transporter activity"/>
    <property type="evidence" value="ECO:0007669"/>
    <property type="project" value="TreeGrafter"/>
</dbReference>
<accession>A0A6J2X3U3</accession>
<feature type="compositionally biased region" description="Polar residues" evidence="1">
    <location>
        <begin position="257"/>
        <end position="281"/>
    </location>
</feature>
<feature type="transmembrane region" description="Helical" evidence="2">
    <location>
        <begin position="159"/>
        <end position="178"/>
    </location>
</feature>
<dbReference type="SUPFAM" id="SSF103473">
    <property type="entry name" value="MFS general substrate transporter"/>
    <property type="match status" value="1"/>
</dbReference>
<reference evidence="4" key="1">
    <citation type="submission" date="2025-08" db="UniProtKB">
        <authorList>
            <consortium name="RefSeq"/>
        </authorList>
    </citation>
    <scope>IDENTIFICATION</scope>
    <source>
        <tissue evidence="4">Gonads</tissue>
    </source>
</reference>
<keyword evidence="3" id="KW-1185">Reference proteome</keyword>
<feature type="transmembrane region" description="Helical" evidence="2">
    <location>
        <begin position="25"/>
        <end position="48"/>
    </location>
</feature>
<name>A0A6J2X3U3_SITOR</name>
<feature type="transmembrane region" description="Helical" evidence="2">
    <location>
        <begin position="184"/>
        <end position="202"/>
    </location>
</feature>
<dbReference type="AlphaFoldDB" id="A0A6J2X3U3"/>
<dbReference type="RefSeq" id="XP_030745675.1">
    <property type="nucleotide sequence ID" value="XM_030889815.1"/>
</dbReference>
<dbReference type="GeneID" id="115874608"/>
<dbReference type="PANTHER" id="PTHR11360">
    <property type="entry name" value="MONOCARBOXYLATE TRANSPORTER"/>
    <property type="match status" value="1"/>
</dbReference>
<feature type="transmembrane region" description="Helical" evidence="2">
    <location>
        <begin position="63"/>
        <end position="84"/>
    </location>
</feature>
<dbReference type="Proteomes" id="UP000504635">
    <property type="component" value="Unplaced"/>
</dbReference>
<keyword evidence="2" id="KW-0472">Membrane</keyword>
<feature type="transmembrane region" description="Helical" evidence="2">
    <location>
        <begin position="470"/>
        <end position="488"/>
    </location>
</feature>
<protein>
    <submittedName>
        <fullName evidence="4">Uncharacterized protein LOC115874608</fullName>
    </submittedName>
</protein>
<organism evidence="3 4">
    <name type="scientific">Sitophilus oryzae</name>
    <name type="common">Rice weevil</name>
    <name type="synonym">Curculio oryzae</name>
    <dbReference type="NCBI Taxonomy" id="7048"/>
    <lineage>
        <taxon>Eukaryota</taxon>
        <taxon>Metazoa</taxon>
        <taxon>Ecdysozoa</taxon>
        <taxon>Arthropoda</taxon>
        <taxon>Hexapoda</taxon>
        <taxon>Insecta</taxon>
        <taxon>Pterygota</taxon>
        <taxon>Neoptera</taxon>
        <taxon>Endopterygota</taxon>
        <taxon>Coleoptera</taxon>
        <taxon>Polyphaga</taxon>
        <taxon>Cucujiformia</taxon>
        <taxon>Curculionidae</taxon>
        <taxon>Dryophthorinae</taxon>
        <taxon>Sitophilus</taxon>
    </lineage>
</organism>
<feature type="transmembrane region" description="Helical" evidence="2">
    <location>
        <begin position="120"/>
        <end position="139"/>
    </location>
</feature>
<gene>
    <name evidence="4" type="primary">LOC115874608</name>
</gene>
<dbReference type="KEGG" id="soy:115874608"/>
<feature type="transmembrane region" description="Helical" evidence="2">
    <location>
        <begin position="552"/>
        <end position="570"/>
    </location>
</feature>
<proteinExistence type="predicted"/>
<feature type="region of interest" description="Disordered" evidence="1">
    <location>
        <begin position="239"/>
        <end position="281"/>
    </location>
</feature>
<dbReference type="InterPro" id="IPR036259">
    <property type="entry name" value="MFS_trans_sf"/>
</dbReference>
<dbReference type="InterPro" id="IPR050327">
    <property type="entry name" value="Proton-linked_MCT"/>
</dbReference>
<dbReference type="InParanoid" id="A0A6J2X3U3"/>
<keyword evidence="2" id="KW-1133">Transmembrane helix</keyword>
<keyword evidence="2" id="KW-0812">Transmembrane</keyword>
<evidence type="ECO:0000313" key="4">
    <source>
        <dbReference type="RefSeq" id="XP_030745675.1"/>
    </source>
</evidence>